<dbReference type="PROSITE" id="PS51257">
    <property type="entry name" value="PROKAR_LIPOPROTEIN"/>
    <property type="match status" value="1"/>
</dbReference>
<sequence length="269" mass="30534">MKRTFILLVLLLPVFLLIACGKEPVEENQSTEEEVNDEEEMERITNSGIYNGQQDPHTIEIETEDGTVAYQIVMNLRETVEKLEVGEEVSYTYYQDGAQLIIEEITGKGITETEEPEEETTDNESNEKEDEKMTASGIYNGRADSHTVEIETETGPVAYQLTMEARDQADQLEEGQEVTYTYKQEGEQLIIESIKHTEEQEGELITETGIYNGQQDPHTIEIETAEGPTAFQLTMEARDNVEQLVVGEEVIYEYKDNGTQLVIEKISMK</sequence>
<evidence type="ECO:0000256" key="1">
    <source>
        <dbReference type="SAM" id="MobiDB-lite"/>
    </source>
</evidence>
<organism evidence="2">
    <name type="scientific">Ornithinibacillus sp. 4-3</name>
    <dbReference type="NCBI Taxonomy" id="3231488"/>
    <lineage>
        <taxon>Bacteria</taxon>
        <taxon>Bacillati</taxon>
        <taxon>Bacillota</taxon>
        <taxon>Bacilli</taxon>
        <taxon>Bacillales</taxon>
        <taxon>Bacillaceae</taxon>
        <taxon>Ornithinibacillus</taxon>
    </lineage>
</organism>
<dbReference type="EMBL" id="CP162599">
    <property type="protein sequence ID" value="XDK32590.1"/>
    <property type="molecule type" value="Genomic_DNA"/>
</dbReference>
<protein>
    <recommendedName>
        <fullName evidence="3">DUF4362 domain-containing protein</fullName>
    </recommendedName>
</protein>
<accession>A0AB39HQ08</accession>
<evidence type="ECO:0000313" key="2">
    <source>
        <dbReference type="EMBL" id="XDK32590.1"/>
    </source>
</evidence>
<name>A0AB39HQ08_9BACI</name>
<dbReference type="AlphaFoldDB" id="A0AB39HQ08"/>
<proteinExistence type="predicted"/>
<dbReference type="RefSeq" id="WP_368653278.1">
    <property type="nucleotide sequence ID" value="NZ_CP162599.1"/>
</dbReference>
<gene>
    <name evidence="2" type="ORF">AB4Y30_16525</name>
</gene>
<reference evidence="2" key="1">
    <citation type="submission" date="2024-07" db="EMBL/GenBank/DDBJ databases">
        <title>Halotolerant mesophilic bacterium Ornithinibacillus sp. 4-3, sp. nov., isolated from soil.</title>
        <authorList>
            <person name="Sidarenka A.V."/>
            <person name="Guliayeva D.E."/>
            <person name="Leanovich S.I."/>
            <person name="Hileuskaya K.S."/>
            <person name="Akhremchuk A.E."/>
            <person name="Sikolenko M.A."/>
            <person name="Valentovich L.N."/>
        </authorList>
    </citation>
    <scope>NUCLEOTIDE SEQUENCE</scope>
    <source>
        <strain evidence="2">4-3</strain>
    </source>
</reference>
<feature type="region of interest" description="Disordered" evidence="1">
    <location>
        <begin position="109"/>
        <end position="133"/>
    </location>
</feature>
<evidence type="ECO:0008006" key="3">
    <source>
        <dbReference type="Google" id="ProtNLM"/>
    </source>
</evidence>
<feature type="compositionally biased region" description="Acidic residues" evidence="1">
    <location>
        <begin position="112"/>
        <end position="124"/>
    </location>
</feature>